<dbReference type="OrthoDB" id="3197085at2"/>
<reference evidence="6" key="1">
    <citation type="journal article" date="2016" name="Genome Announc.">
        <title>Draft Genome Sequences of Five Rapidly Growing Mycobacterium Species, M. thermoresistibile, M. fortuitum subsp. acetamidolyticum, M. canariasense, M. brisbanense, and M. novocastrense.</title>
        <authorList>
            <person name="Katahira K."/>
            <person name="Ogura Y."/>
            <person name="Gotoh Y."/>
            <person name="Hayashi T."/>
        </authorList>
    </citation>
    <scope>NUCLEOTIDE SEQUENCE [LARGE SCALE GENOMIC DNA]</scope>
    <source>
        <strain evidence="6">JCM15654</strain>
    </source>
</reference>
<organism evidence="5 6">
    <name type="scientific">Mycolicibacterium brisbanense</name>
    <dbReference type="NCBI Taxonomy" id="146020"/>
    <lineage>
        <taxon>Bacteria</taxon>
        <taxon>Bacillati</taxon>
        <taxon>Actinomycetota</taxon>
        <taxon>Actinomycetes</taxon>
        <taxon>Mycobacteriales</taxon>
        <taxon>Mycobacteriaceae</taxon>
        <taxon>Mycolicibacterium</taxon>
    </lineage>
</organism>
<gene>
    <name evidence="5" type="ORF">RMCB_6573</name>
</gene>
<dbReference type="PANTHER" id="PTHR30408">
    <property type="entry name" value="TYPE-1 RESTRICTION ENZYME ECOKI SPECIFICITY PROTEIN"/>
    <property type="match status" value="1"/>
</dbReference>
<keyword evidence="5" id="KW-0540">Nuclease</keyword>
<evidence type="ECO:0000313" key="6">
    <source>
        <dbReference type="Proteomes" id="UP000069620"/>
    </source>
</evidence>
<dbReference type="AlphaFoldDB" id="A0A117I7Z9"/>
<comment type="similarity">
    <text evidence="1">Belongs to the type-I restriction system S methylase family.</text>
</comment>
<dbReference type="Proteomes" id="UP000069620">
    <property type="component" value="Unassembled WGS sequence"/>
</dbReference>
<dbReference type="GO" id="GO:0003677">
    <property type="term" value="F:DNA binding"/>
    <property type="evidence" value="ECO:0007669"/>
    <property type="project" value="UniProtKB-KW"/>
</dbReference>
<accession>A0A117I7Z9</accession>
<keyword evidence="5" id="KW-0255">Endonuclease</keyword>
<evidence type="ECO:0000256" key="1">
    <source>
        <dbReference type="ARBA" id="ARBA00010923"/>
    </source>
</evidence>
<dbReference type="InterPro" id="IPR052021">
    <property type="entry name" value="Type-I_RS_S_subunit"/>
</dbReference>
<evidence type="ECO:0000256" key="2">
    <source>
        <dbReference type="ARBA" id="ARBA00022747"/>
    </source>
</evidence>
<protein>
    <submittedName>
        <fullName evidence="5">Restriction endonuclease S subunits-like protein</fullName>
    </submittedName>
</protein>
<reference evidence="6" key="2">
    <citation type="submission" date="2016-02" db="EMBL/GenBank/DDBJ databases">
        <title>Draft genome sequence of five rapidly growing Mycobacterium species.</title>
        <authorList>
            <person name="Katahira K."/>
            <person name="Gotou Y."/>
            <person name="Iida K."/>
            <person name="Ogura Y."/>
            <person name="Hayashi T."/>
        </authorList>
    </citation>
    <scope>NUCLEOTIDE SEQUENCE [LARGE SCALE GENOMIC DNA]</scope>
    <source>
        <strain evidence="6">JCM15654</strain>
    </source>
</reference>
<dbReference type="SUPFAM" id="SSF116734">
    <property type="entry name" value="DNA methylase specificity domain"/>
    <property type="match status" value="2"/>
</dbReference>
<dbReference type="Pfam" id="PF01420">
    <property type="entry name" value="Methylase_S"/>
    <property type="match status" value="2"/>
</dbReference>
<dbReference type="Gene3D" id="3.90.220.20">
    <property type="entry name" value="DNA methylase specificity domains"/>
    <property type="match status" value="2"/>
</dbReference>
<feature type="domain" description="Type I restriction modification DNA specificity" evidence="4">
    <location>
        <begin position="19"/>
        <end position="148"/>
    </location>
</feature>
<proteinExistence type="inferred from homology"/>
<keyword evidence="3" id="KW-0238">DNA-binding</keyword>
<keyword evidence="6" id="KW-1185">Reference proteome</keyword>
<name>A0A117I7Z9_9MYCO</name>
<evidence type="ECO:0000313" key="5">
    <source>
        <dbReference type="EMBL" id="GAS92477.1"/>
    </source>
</evidence>
<dbReference type="PANTHER" id="PTHR30408:SF12">
    <property type="entry name" value="TYPE I RESTRICTION ENZYME MJAVIII SPECIFICITY SUBUNIT"/>
    <property type="match status" value="1"/>
</dbReference>
<dbReference type="InterPro" id="IPR000055">
    <property type="entry name" value="Restrct_endonuc_typeI_TRD"/>
</dbReference>
<dbReference type="InterPro" id="IPR044946">
    <property type="entry name" value="Restrct_endonuc_typeI_TRD_sf"/>
</dbReference>
<keyword evidence="5" id="KW-0378">Hydrolase</keyword>
<sequence>MKMVSFLEALGDATGGNHKVPRSEYRQLGQLPVVDQGKALISGYTNDNSLAFRHHGPNIIFGDHTRTIKYIDFPFAMGADGVKVLRARGGFDPKFLYHYLCTVSLPDAGYSRHFKFLKEIQVPKPPLDEQRRIAAILDQADSLRTKRRQVLAGFDELSQAVFHATFGDPITNERNFRVRRLQDWIDPNRPITYGILKPGPDVDNGVPYVRVADMKNGGIDEQAMRRTSPAISDQYKRSLLQQGDLLMSIRGHVGRFASVPESLAGANITQDSARLAIAEPASATYVRAAMEMPSFQHWMARRTKGAAVQGINLGDVKEAPIPSPPLQLQRNFAAVLSSIRSQIDRSRAQLVDVDTVFASLQSRAFRGEL</sequence>
<evidence type="ECO:0000259" key="4">
    <source>
        <dbReference type="Pfam" id="PF01420"/>
    </source>
</evidence>
<evidence type="ECO:0000256" key="3">
    <source>
        <dbReference type="ARBA" id="ARBA00023125"/>
    </source>
</evidence>
<comment type="caution">
    <text evidence="5">The sequence shown here is derived from an EMBL/GenBank/DDBJ whole genome shotgun (WGS) entry which is preliminary data.</text>
</comment>
<dbReference type="GO" id="GO:0009307">
    <property type="term" value="P:DNA restriction-modification system"/>
    <property type="evidence" value="ECO:0007669"/>
    <property type="project" value="UniProtKB-KW"/>
</dbReference>
<keyword evidence="2" id="KW-0680">Restriction system</keyword>
<dbReference type="GO" id="GO:0004519">
    <property type="term" value="F:endonuclease activity"/>
    <property type="evidence" value="ECO:0007669"/>
    <property type="project" value="UniProtKB-KW"/>
</dbReference>
<dbReference type="STRING" id="146020.RMCB_6573"/>
<dbReference type="EMBL" id="BCSX01000056">
    <property type="protein sequence ID" value="GAS92477.1"/>
    <property type="molecule type" value="Genomic_DNA"/>
</dbReference>
<feature type="domain" description="Type I restriction modification DNA specificity" evidence="4">
    <location>
        <begin position="204"/>
        <end position="344"/>
    </location>
</feature>
<dbReference type="REBASE" id="150843">
    <property type="entry name" value="S.Mbr15654ORF6574P"/>
</dbReference>
<dbReference type="CDD" id="cd17256">
    <property type="entry name" value="RMtype1_S_EcoJA65PI-TRD1-CR1_like"/>
    <property type="match status" value="1"/>
</dbReference>